<evidence type="ECO:0000313" key="8">
    <source>
        <dbReference type="EMBL" id="EPY30577.1"/>
    </source>
</evidence>
<evidence type="ECO:0000256" key="3">
    <source>
        <dbReference type="ARBA" id="ARBA00023027"/>
    </source>
</evidence>
<dbReference type="Pfam" id="PF25137">
    <property type="entry name" value="ADH_Fe_C"/>
    <property type="match status" value="1"/>
</dbReference>
<keyword evidence="9" id="KW-1185">Reference proteome</keyword>
<dbReference type="EMBL" id="ATMH01003997">
    <property type="protein sequence ID" value="EPY30577.1"/>
    <property type="molecule type" value="Genomic_DNA"/>
</dbReference>
<dbReference type="PROSITE" id="PS00913">
    <property type="entry name" value="ADH_IRON_1"/>
    <property type="match status" value="1"/>
</dbReference>
<evidence type="ECO:0000259" key="6">
    <source>
        <dbReference type="Pfam" id="PF00465"/>
    </source>
</evidence>
<evidence type="ECO:0000256" key="1">
    <source>
        <dbReference type="ARBA" id="ARBA00007358"/>
    </source>
</evidence>
<dbReference type="Gene3D" id="1.20.1090.10">
    <property type="entry name" value="Dehydroquinate synthase-like - alpha domain"/>
    <property type="match status" value="1"/>
</dbReference>
<feature type="domain" description="Fe-containing alcohol dehydrogenase-like C-terminal" evidence="7">
    <location>
        <begin position="243"/>
        <end position="438"/>
    </location>
</feature>
<dbReference type="OrthoDB" id="339764at2759"/>
<dbReference type="PANTHER" id="PTHR11496">
    <property type="entry name" value="ALCOHOL DEHYDROGENASE"/>
    <property type="match status" value="1"/>
</dbReference>
<feature type="domain" description="Alcohol dehydrogenase iron-type/glycerol dehydrogenase GldA" evidence="6">
    <location>
        <begin position="63"/>
        <end position="231"/>
    </location>
</feature>
<proteinExistence type="inferred from homology"/>
<dbReference type="InterPro" id="IPR001670">
    <property type="entry name" value="ADH_Fe/GldA"/>
</dbReference>
<dbReference type="GO" id="GO:0006113">
    <property type="term" value="P:fermentation"/>
    <property type="evidence" value="ECO:0007669"/>
    <property type="project" value="UniProtKB-ARBA"/>
</dbReference>
<dbReference type="Proteomes" id="UP000015354">
    <property type="component" value="Unassembled WGS sequence"/>
</dbReference>
<evidence type="ECO:0000256" key="5">
    <source>
        <dbReference type="ARBA" id="ARBA00076695"/>
    </source>
</evidence>
<dbReference type="GO" id="GO:0046872">
    <property type="term" value="F:metal ion binding"/>
    <property type="evidence" value="ECO:0007669"/>
    <property type="project" value="InterPro"/>
</dbReference>
<dbReference type="FunFam" id="1.20.1090.10:FF:000001">
    <property type="entry name" value="Aldehyde-alcohol dehydrogenase"/>
    <property type="match status" value="1"/>
</dbReference>
<dbReference type="PROSITE" id="PS00060">
    <property type="entry name" value="ADH_IRON_2"/>
    <property type="match status" value="1"/>
</dbReference>
<dbReference type="CDD" id="cd08188">
    <property type="entry name" value="PDDH"/>
    <property type="match status" value="1"/>
</dbReference>
<organism evidence="8 9">
    <name type="scientific">Strigomonas culicis</name>
    <dbReference type="NCBI Taxonomy" id="28005"/>
    <lineage>
        <taxon>Eukaryota</taxon>
        <taxon>Discoba</taxon>
        <taxon>Euglenozoa</taxon>
        <taxon>Kinetoplastea</taxon>
        <taxon>Metakinetoplastina</taxon>
        <taxon>Trypanosomatida</taxon>
        <taxon>Trypanosomatidae</taxon>
        <taxon>Strigomonadinae</taxon>
        <taxon>Strigomonas</taxon>
    </lineage>
</organism>
<gene>
    <name evidence="8" type="ORF">STCU_03997</name>
</gene>
<dbReference type="GO" id="GO:0004022">
    <property type="term" value="F:alcohol dehydrogenase (NAD+) activity"/>
    <property type="evidence" value="ECO:0007669"/>
    <property type="project" value="TreeGrafter"/>
</dbReference>
<evidence type="ECO:0000256" key="4">
    <source>
        <dbReference type="ARBA" id="ARBA00074847"/>
    </source>
</evidence>
<comment type="caution">
    <text evidence="8">The sequence shown here is derived from an EMBL/GenBank/DDBJ whole genome shotgun (WGS) entry which is preliminary data.</text>
</comment>
<name>S9UIE4_9TRYP</name>
<dbReference type="SUPFAM" id="SSF56796">
    <property type="entry name" value="Dehydroquinate synthase-like"/>
    <property type="match status" value="1"/>
</dbReference>
<keyword evidence="3" id="KW-0520">NAD</keyword>
<dbReference type="PANTHER" id="PTHR11496:SF102">
    <property type="entry name" value="ALCOHOL DEHYDROGENASE 4"/>
    <property type="match status" value="1"/>
</dbReference>
<reference evidence="8 9" key="1">
    <citation type="journal article" date="2013" name="PLoS ONE">
        <title>Predicting the Proteins of Angomonas deanei, Strigomonas culicis and Their Respective Endosymbionts Reveals New Aspects of the Trypanosomatidae Family.</title>
        <authorList>
            <person name="Motta M.C."/>
            <person name="Martins A.C."/>
            <person name="de Souza S.S."/>
            <person name="Catta-Preta C.M."/>
            <person name="Silva R."/>
            <person name="Klein C.C."/>
            <person name="de Almeida L.G."/>
            <person name="de Lima Cunha O."/>
            <person name="Ciapina L.P."/>
            <person name="Brocchi M."/>
            <person name="Colabardini A.C."/>
            <person name="de Araujo Lima B."/>
            <person name="Machado C.R."/>
            <person name="de Almeida Soares C.M."/>
            <person name="Probst C.M."/>
            <person name="de Menezes C.B."/>
            <person name="Thompson C.E."/>
            <person name="Bartholomeu D.C."/>
            <person name="Gradia D.F."/>
            <person name="Pavoni D.P."/>
            <person name="Grisard E.C."/>
            <person name="Fantinatti-Garboggini F."/>
            <person name="Marchini F.K."/>
            <person name="Rodrigues-Luiz G.F."/>
            <person name="Wagner G."/>
            <person name="Goldman G.H."/>
            <person name="Fietto J.L."/>
            <person name="Elias M.C."/>
            <person name="Goldman M.H."/>
            <person name="Sagot M.F."/>
            <person name="Pereira M."/>
            <person name="Stoco P.H."/>
            <person name="de Mendonca-Neto R.P."/>
            <person name="Teixeira S.M."/>
            <person name="Maciel T.E."/>
            <person name="de Oliveira Mendes T.A."/>
            <person name="Urmenyi T.P."/>
            <person name="de Souza W."/>
            <person name="Schenkman S."/>
            <person name="de Vasconcelos A.T."/>
        </authorList>
    </citation>
    <scope>NUCLEOTIDE SEQUENCE [LARGE SCALE GENOMIC DNA]</scope>
</reference>
<evidence type="ECO:0000259" key="7">
    <source>
        <dbReference type="Pfam" id="PF25137"/>
    </source>
</evidence>
<sequence>MVVSNTEIVSLSLSFTLSLHRISLRFLFTLFTVFDPHPHHPPPLIMLRATQLRAAAASFYLPPVSFIGAGALKMAGPKLKSMNIKHAFIVTDKGIRAAGLLEPVLATLKQEAGIAAFDVFDDVQPNPTVKNVMDGLAHLNQTPADVIISVGGGSPQDAAKGIAVLKTNGGKVQDYEGLDRVAKPQFPIVAINTTAGTASEITRFAVITDEERVVKMVVTSDMMTTAVAVNDAELMLKLPKAITAATGMDALTHAVEAYVSIIASPVTDACALQAMRLIKKHLYTATHEGDNVVARDGMSYAEYLAGMAFNSASLGYVHAMAHQLGAVYHLAHGVCNAILLPHVEDYNKVRCAHRLRDVAEALGVSTVGLSDLEAADAAVAAIRALSAAVEIPSGFAALGVPKDADLMPLAEAALRDICAATNPRVGDKNDILQIYQRAL</sequence>
<comment type="similarity">
    <text evidence="1">Belongs to the iron-containing alcohol dehydrogenase family.</text>
</comment>
<accession>S9UIE4</accession>
<protein>
    <recommendedName>
        <fullName evidence="4">Alcohol dehydrogenase 4</fullName>
    </recommendedName>
    <alternativeName>
        <fullName evidence="5">Alcohol dehydrogenase IV</fullName>
    </alternativeName>
</protein>
<evidence type="ECO:0000256" key="2">
    <source>
        <dbReference type="ARBA" id="ARBA00023002"/>
    </source>
</evidence>
<dbReference type="Pfam" id="PF00465">
    <property type="entry name" value="Fe-ADH"/>
    <property type="match status" value="1"/>
</dbReference>
<dbReference type="AlphaFoldDB" id="S9UIE4"/>
<dbReference type="InterPro" id="IPR039697">
    <property type="entry name" value="Alcohol_dehydrogenase_Fe"/>
</dbReference>
<dbReference type="Gene3D" id="3.40.50.1970">
    <property type="match status" value="1"/>
</dbReference>
<dbReference type="FunFam" id="3.40.50.1970:FF:000003">
    <property type="entry name" value="Alcohol dehydrogenase, iron-containing"/>
    <property type="match status" value="1"/>
</dbReference>
<dbReference type="InterPro" id="IPR018211">
    <property type="entry name" value="ADH_Fe_CS"/>
</dbReference>
<evidence type="ECO:0000313" key="9">
    <source>
        <dbReference type="Proteomes" id="UP000015354"/>
    </source>
</evidence>
<dbReference type="InterPro" id="IPR056798">
    <property type="entry name" value="ADH_Fe_C"/>
</dbReference>
<keyword evidence="2" id="KW-0560">Oxidoreductase</keyword>